<evidence type="ECO:0000256" key="5">
    <source>
        <dbReference type="ARBA" id="ARBA00022840"/>
    </source>
</evidence>
<dbReference type="CDD" id="cd14014">
    <property type="entry name" value="STKc_PknB_like"/>
    <property type="match status" value="1"/>
</dbReference>
<dbReference type="InterPro" id="IPR008271">
    <property type="entry name" value="Ser/Thr_kinase_AS"/>
</dbReference>
<feature type="domain" description="Protein kinase" evidence="7">
    <location>
        <begin position="18"/>
        <end position="265"/>
    </location>
</feature>
<dbReference type="PANTHER" id="PTHR43671">
    <property type="entry name" value="SERINE/THREONINE-PROTEIN KINASE NEK"/>
    <property type="match status" value="1"/>
</dbReference>
<name>A0A7X0BVR6_9ACTN</name>
<dbReference type="InterPro" id="IPR000719">
    <property type="entry name" value="Prot_kinase_dom"/>
</dbReference>
<dbReference type="RefSeq" id="WP_246501896.1">
    <property type="nucleotide sequence ID" value="NZ_JACHJB010000001.1"/>
</dbReference>
<evidence type="ECO:0000256" key="1">
    <source>
        <dbReference type="ARBA" id="ARBA00012513"/>
    </source>
</evidence>
<dbReference type="Gene3D" id="3.30.200.20">
    <property type="entry name" value="Phosphorylase Kinase, domain 1"/>
    <property type="match status" value="1"/>
</dbReference>
<evidence type="ECO:0000256" key="3">
    <source>
        <dbReference type="ARBA" id="ARBA00022741"/>
    </source>
</evidence>
<feature type="region of interest" description="Disordered" evidence="6">
    <location>
        <begin position="263"/>
        <end position="343"/>
    </location>
</feature>
<protein>
    <recommendedName>
        <fullName evidence="1">non-specific serine/threonine protein kinase</fullName>
        <ecNumber evidence="1">2.7.11.1</ecNumber>
    </recommendedName>
</protein>
<feature type="compositionally biased region" description="Low complexity" evidence="6">
    <location>
        <begin position="409"/>
        <end position="442"/>
    </location>
</feature>
<feature type="region of interest" description="Disordered" evidence="6">
    <location>
        <begin position="378"/>
        <end position="444"/>
    </location>
</feature>
<evidence type="ECO:0000256" key="2">
    <source>
        <dbReference type="ARBA" id="ARBA00022679"/>
    </source>
</evidence>
<keyword evidence="2" id="KW-0808">Transferase</keyword>
<reference evidence="8 9" key="1">
    <citation type="submission" date="2020-08" db="EMBL/GenBank/DDBJ databases">
        <title>Sequencing the genomes of 1000 actinobacteria strains.</title>
        <authorList>
            <person name="Klenk H.-P."/>
        </authorList>
    </citation>
    <scope>NUCLEOTIDE SEQUENCE [LARGE SCALE GENOMIC DNA]</scope>
    <source>
        <strain evidence="8 9">DSM 45913</strain>
    </source>
</reference>
<dbReference type="EMBL" id="JACHJB010000001">
    <property type="protein sequence ID" value="MBB6343642.1"/>
    <property type="molecule type" value="Genomic_DNA"/>
</dbReference>
<dbReference type="Gene3D" id="1.10.510.10">
    <property type="entry name" value="Transferase(Phosphotransferase) domain 1"/>
    <property type="match status" value="1"/>
</dbReference>
<dbReference type="InterPro" id="IPR011009">
    <property type="entry name" value="Kinase-like_dom_sf"/>
</dbReference>
<dbReference type="PROSITE" id="PS50011">
    <property type="entry name" value="PROTEIN_KINASE_DOM"/>
    <property type="match status" value="1"/>
</dbReference>
<dbReference type="Pfam" id="PF00069">
    <property type="entry name" value="Pkinase"/>
    <property type="match status" value="1"/>
</dbReference>
<dbReference type="GO" id="GO:0005524">
    <property type="term" value="F:ATP binding"/>
    <property type="evidence" value="ECO:0007669"/>
    <property type="project" value="UniProtKB-KW"/>
</dbReference>
<gene>
    <name evidence="8" type="ORF">FHU36_000151</name>
</gene>
<dbReference type="Proteomes" id="UP000583800">
    <property type="component" value="Unassembled WGS sequence"/>
</dbReference>
<dbReference type="PANTHER" id="PTHR43671:SF13">
    <property type="entry name" value="SERINE_THREONINE-PROTEIN KINASE NEK2"/>
    <property type="match status" value="1"/>
</dbReference>
<feature type="compositionally biased region" description="Pro residues" evidence="6">
    <location>
        <begin position="279"/>
        <end position="296"/>
    </location>
</feature>
<evidence type="ECO:0000313" key="8">
    <source>
        <dbReference type="EMBL" id="MBB6343642.1"/>
    </source>
</evidence>
<proteinExistence type="predicted"/>
<comment type="caution">
    <text evidence="8">The sequence shown here is derived from an EMBL/GenBank/DDBJ whole genome shotgun (WGS) entry which is preliminary data.</text>
</comment>
<feature type="compositionally biased region" description="Gly residues" evidence="6">
    <location>
        <begin position="297"/>
        <end position="308"/>
    </location>
</feature>
<dbReference type="SUPFAM" id="SSF56112">
    <property type="entry name" value="Protein kinase-like (PK-like)"/>
    <property type="match status" value="1"/>
</dbReference>
<dbReference type="EC" id="2.7.11.1" evidence="1"/>
<dbReference type="GO" id="GO:0004674">
    <property type="term" value="F:protein serine/threonine kinase activity"/>
    <property type="evidence" value="ECO:0007669"/>
    <property type="project" value="UniProtKB-EC"/>
</dbReference>
<keyword evidence="9" id="KW-1185">Reference proteome</keyword>
<feature type="compositionally biased region" description="Gly residues" evidence="6">
    <location>
        <begin position="317"/>
        <end position="328"/>
    </location>
</feature>
<keyword evidence="3" id="KW-0547">Nucleotide-binding</keyword>
<evidence type="ECO:0000313" key="9">
    <source>
        <dbReference type="Proteomes" id="UP000583800"/>
    </source>
</evidence>
<organism evidence="8 9">
    <name type="scientific">Nonomuraea muscovyensis</name>
    <dbReference type="NCBI Taxonomy" id="1124761"/>
    <lineage>
        <taxon>Bacteria</taxon>
        <taxon>Bacillati</taxon>
        <taxon>Actinomycetota</taxon>
        <taxon>Actinomycetes</taxon>
        <taxon>Streptosporangiales</taxon>
        <taxon>Streptosporangiaceae</taxon>
        <taxon>Nonomuraea</taxon>
    </lineage>
</organism>
<evidence type="ECO:0000256" key="4">
    <source>
        <dbReference type="ARBA" id="ARBA00022777"/>
    </source>
</evidence>
<dbReference type="InterPro" id="IPR050660">
    <property type="entry name" value="NEK_Ser/Thr_kinase"/>
</dbReference>
<keyword evidence="5" id="KW-0067">ATP-binding</keyword>
<sequence length="556" mass="56921">MPQVEPLRDGDPAAMGPYRLLGRLGAGGQGVVYLGQYRDAAPVAVKVLHESVAGDDRLAREIAAARRVEPFCVAQVLDASFAGRPYVVTEYVDGPSLQQAGRHHGAELQRLAVATATALAAIHQAGVVHRDFKPANVLLGPGGPRVIDFGVARALDAGGSATSGIVGTPAYMAPEQLAGTGVGPPADVFAWASVIVFAATGTPPFGDDSLPAVINRILHNEPQLGDLAQPLRDVVLACLAKDPARRPAMQDVLLRLIGGRYAPPFQGPRPGPDRFGPGDSPPGPVRPGGTGPPPFGPGGGAGPSGPGGRDPFRPAGDGSGPFGAGDGGPATRPSRRRGRGGPAVIAAASAATALALGGALLWLEPWAAPARLPVTGNLAGASPVTPPPATRTPSRTPRPKRTARPRPTPSATVSRTPTRRSTTGPRATTTSARPTVRTSSARPVSGGGVRLLFVRSVGSWHADPGCYAGGDVLIQAKVERTGSGTRPIEFRYTWYFDGKAAGSGTSLVVDDTNLFNAPRSLQPAAGGGTRVASVRITSPGTAQKSVSVKFCEEETP</sequence>
<keyword evidence="4 8" id="KW-0418">Kinase</keyword>
<evidence type="ECO:0000256" key="6">
    <source>
        <dbReference type="SAM" id="MobiDB-lite"/>
    </source>
</evidence>
<dbReference type="AlphaFoldDB" id="A0A7X0BVR6"/>
<evidence type="ECO:0000259" key="7">
    <source>
        <dbReference type="PROSITE" id="PS50011"/>
    </source>
</evidence>
<dbReference type="PROSITE" id="PS00108">
    <property type="entry name" value="PROTEIN_KINASE_ST"/>
    <property type="match status" value="1"/>
</dbReference>
<accession>A0A7X0BVR6</accession>